<evidence type="ECO:0000313" key="2">
    <source>
        <dbReference type="EMBL" id="OLR91603.1"/>
    </source>
</evidence>
<keyword evidence="3" id="KW-1185">Reference proteome</keyword>
<gene>
    <name evidence="2" type="ORF">BJP25_25955</name>
</gene>
<comment type="caution">
    <text evidence="2">The sequence shown here is derived from an EMBL/GenBank/DDBJ whole genome shotgun (WGS) entry which is preliminary data.</text>
</comment>
<name>A0A1Q9LHV2_9PSEU</name>
<evidence type="ECO:0008006" key="4">
    <source>
        <dbReference type="Google" id="ProtNLM"/>
    </source>
</evidence>
<accession>A0A1Q9LHV2</accession>
<organism evidence="2 3">
    <name type="scientific">Actinokineospora bangkokensis</name>
    <dbReference type="NCBI Taxonomy" id="1193682"/>
    <lineage>
        <taxon>Bacteria</taxon>
        <taxon>Bacillati</taxon>
        <taxon>Actinomycetota</taxon>
        <taxon>Actinomycetes</taxon>
        <taxon>Pseudonocardiales</taxon>
        <taxon>Pseudonocardiaceae</taxon>
        <taxon>Actinokineospora</taxon>
    </lineage>
</organism>
<sequence>MSLVFATTACATAQPRGAAAPPTPTAPATAADTWQDQAAPAEPQAQVGTPASPCPMPFTFDTPAGWTPTPGDAESRDGLSATCTVTGPPTTLRAWVGSDPGSTPRGALERFIQGEGKITDPEYRESPVGRSTGVELTFAHPDTPGARSRAFAVATPLRTLVVSLNAPTPEAYQQALPAYLLAKQSLTPTER</sequence>
<dbReference type="Pfam" id="PF18966">
    <property type="entry name" value="Lipoprotein_23"/>
    <property type="match status" value="1"/>
</dbReference>
<proteinExistence type="predicted"/>
<dbReference type="EMBL" id="MKQR01000021">
    <property type="protein sequence ID" value="OLR91603.1"/>
    <property type="molecule type" value="Genomic_DNA"/>
</dbReference>
<dbReference type="Proteomes" id="UP000186040">
    <property type="component" value="Unassembled WGS sequence"/>
</dbReference>
<dbReference type="InterPro" id="IPR044058">
    <property type="entry name" value="Lipoprotein_23"/>
</dbReference>
<evidence type="ECO:0000313" key="3">
    <source>
        <dbReference type="Proteomes" id="UP000186040"/>
    </source>
</evidence>
<feature type="compositionally biased region" description="Low complexity" evidence="1">
    <location>
        <begin position="10"/>
        <end position="46"/>
    </location>
</feature>
<evidence type="ECO:0000256" key="1">
    <source>
        <dbReference type="SAM" id="MobiDB-lite"/>
    </source>
</evidence>
<dbReference type="STRING" id="1193682.BJP25_25955"/>
<dbReference type="AlphaFoldDB" id="A0A1Q9LHV2"/>
<protein>
    <recommendedName>
        <fullName evidence="4">DUF3558 domain-containing protein</fullName>
    </recommendedName>
</protein>
<reference evidence="2 3" key="1">
    <citation type="submission" date="2016-10" db="EMBL/GenBank/DDBJ databases">
        <title>The Draft Genome Sequence of Actinokineospora bangkokensis 44EHWT reveals the biosynthetic pathway of antifungal compounds Thailandins with unusual extender unit butylmalonyl-CoA.</title>
        <authorList>
            <person name="Greule A."/>
            <person name="Intra B."/>
            <person name="Flemming S."/>
            <person name="Rommel M.G."/>
            <person name="Panbangred W."/>
            <person name="Bechthold A."/>
        </authorList>
    </citation>
    <scope>NUCLEOTIDE SEQUENCE [LARGE SCALE GENOMIC DNA]</scope>
    <source>
        <strain evidence="2 3">44EHW</strain>
    </source>
</reference>
<feature type="region of interest" description="Disordered" evidence="1">
    <location>
        <begin position="10"/>
        <end position="52"/>
    </location>
</feature>